<keyword evidence="5" id="KW-0479">Metal-binding</keyword>
<comment type="cofactor">
    <cofactor evidence="1">
        <name>a divalent metal cation</name>
        <dbReference type="ChEBI" id="CHEBI:60240"/>
    </cofactor>
</comment>
<dbReference type="AlphaFoldDB" id="A0AAV0XHP7"/>
<dbReference type="GO" id="GO:0005634">
    <property type="term" value="C:nucleus"/>
    <property type="evidence" value="ECO:0007669"/>
    <property type="project" value="UniProtKB-SubCell"/>
</dbReference>
<keyword evidence="4" id="KW-0540">Nuclease</keyword>
<keyword evidence="7" id="KW-0539">Nucleus</keyword>
<feature type="domain" description="DDE Tnp4" evidence="8">
    <location>
        <begin position="160"/>
        <end position="320"/>
    </location>
</feature>
<comment type="similarity">
    <text evidence="3">Belongs to the HARBI1 family.</text>
</comment>
<comment type="caution">
    <text evidence="9">The sequence shown here is derived from an EMBL/GenBank/DDBJ whole genome shotgun (WGS) entry which is preliminary data.</text>
</comment>
<dbReference type="EMBL" id="CARXXK010000005">
    <property type="protein sequence ID" value="CAI6367582.1"/>
    <property type="molecule type" value="Genomic_DNA"/>
</dbReference>
<evidence type="ECO:0000256" key="2">
    <source>
        <dbReference type="ARBA" id="ARBA00004123"/>
    </source>
</evidence>
<comment type="subcellular location">
    <subcellularLocation>
        <location evidence="2">Nucleus</location>
    </subcellularLocation>
</comment>
<evidence type="ECO:0000313" key="9">
    <source>
        <dbReference type="EMBL" id="CAI6367582.1"/>
    </source>
</evidence>
<reference evidence="9 10" key="1">
    <citation type="submission" date="2023-01" db="EMBL/GenBank/DDBJ databases">
        <authorList>
            <person name="Whitehead M."/>
        </authorList>
    </citation>
    <scope>NUCLEOTIDE SEQUENCE [LARGE SCALE GENOMIC DNA]</scope>
</reference>
<dbReference type="Pfam" id="PF13359">
    <property type="entry name" value="DDE_Tnp_4"/>
    <property type="match status" value="1"/>
</dbReference>
<evidence type="ECO:0000256" key="1">
    <source>
        <dbReference type="ARBA" id="ARBA00001968"/>
    </source>
</evidence>
<dbReference type="PANTHER" id="PTHR22930:SF289">
    <property type="entry name" value="DDE TNP4 DOMAIN-CONTAINING PROTEIN-RELATED"/>
    <property type="match status" value="1"/>
</dbReference>
<evidence type="ECO:0000256" key="7">
    <source>
        <dbReference type="ARBA" id="ARBA00023242"/>
    </source>
</evidence>
<dbReference type="GO" id="GO:0016787">
    <property type="term" value="F:hydrolase activity"/>
    <property type="evidence" value="ECO:0007669"/>
    <property type="project" value="UniProtKB-KW"/>
</dbReference>
<dbReference type="PANTHER" id="PTHR22930">
    <property type="match status" value="1"/>
</dbReference>
<evidence type="ECO:0000256" key="4">
    <source>
        <dbReference type="ARBA" id="ARBA00022722"/>
    </source>
</evidence>
<evidence type="ECO:0000256" key="6">
    <source>
        <dbReference type="ARBA" id="ARBA00022801"/>
    </source>
</evidence>
<dbReference type="GO" id="GO:0004518">
    <property type="term" value="F:nuclease activity"/>
    <property type="evidence" value="ECO:0007669"/>
    <property type="project" value="UniProtKB-KW"/>
</dbReference>
<dbReference type="Proteomes" id="UP001160148">
    <property type="component" value="Unassembled WGS sequence"/>
</dbReference>
<evidence type="ECO:0000256" key="3">
    <source>
        <dbReference type="ARBA" id="ARBA00006958"/>
    </source>
</evidence>
<dbReference type="InterPro" id="IPR027806">
    <property type="entry name" value="HARBI1_dom"/>
</dbReference>
<protein>
    <recommendedName>
        <fullName evidence="8">DDE Tnp4 domain-containing protein</fullName>
    </recommendedName>
</protein>
<proteinExistence type="inferred from homology"/>
<evidence type="ECO:0000256" key="5">
    <source>
        <dbReference type="ARBA" id="ARBA00022723"/>
    </source>
</evidence>
<sequence>MANDDEMAYLFAIQNQQNQINFQPRPRTVNNNIINSFELTDSAFIKNYRLTKNLANTLIQELSPFLKSPKRSSDLDVSTKVLVALNFFATGSYQTPVGNSRFTSVSQSSVSRCIEEVTSALNTDNVFGKWVKFPSSLRELRKVRNEFYENTGIQGCIGCIDCTHVAIVPPIKDPLNAHSEYIYVNRKGYHSINVQLICDSKLRILNVNALFPGSTNDSYIWNNCDVLPILEQIYRNGQQGYFLLGDSGYALRPWLLTPINDPVTDVEQYYNKIQMTTRSAVERCNGVLKMRFRCLLKHRFLHYHPEKCTKIINACTVLHNMCIIHNVELPVEEGPTNIEMGIIQHSNHPNNGQHFGGNDLLLGRQTRSVVANYLYRNRRHSIPKSIF</sequence>
<name>A0AAV0XHP7_9HEMI</name>
<accession>A0AAV0XHP7</accession>
<dbReference type="InterPro" id="IPR045249">
    <property type="entry name" value="HARBI1-like"/>
</dbReference>
<evidence type="ECO:0000259" key="8">
    <source>
        <dbReference type="Pfam" id="PF13359"/>
    </source>
</evidence>
<organism evidence="9 10">
    <name type="scientific">Macrosiphum euphorbiae</name>
    <name type="common">potato aphid</name>
    <dbReference type="NCBI Taxonomy" id="13131"/>
    <lineage>
        <taxon>Eukaryota</taxon>
        <taxon>Metazoa</taxon>
        <taxon>Ecdysozoa</taxon>
        <taxon>Arthropoda</taxon>
        <taxon>Hexapoda</taxon>
        <taxon>Insecta</taxon>
        <taxon>Pterygota</taxon>
        <taxon>Neoptera</taxon>
        <taxon>Paraneoptera</taxon>
        <taxon>Hemiptera</taxon>
        <taxon>Sternorrhyncha</taxon>
        <taxon>Aphidomorpha</taxon>
        <taxon>Aphidoidea</taxon>
        <taxon>Aphididae</taxon>
        <taxon>Macrosiphini</taxon>
        <taxon>Macrosiphum</taxon>
    </lineage>
</organism>
<keyword evidence="6" id="KW-0378">Hydrolase</keyword>
<gene>
    <name evidence="9" type="ORF">MEUPH1_LOCUS22042</name>
</gene>
<dbReference type="GO" id="GO:0046872">
    <property type="term" value="F:metal ion binding"/>
    <property type="evidence" value="ECO:0007669"/>
    <property type="project" value="UniProtKB-KW"/>
</dbReference>
<keyword evidence="10" id="KW-1185">Reference proteome</keyword>
<evidence type="ECO:0000313" key="10">
    <source>
        <dbReference type="Proteomes" id="UP001160148"/>
    </source>
</evidence>